<dbReference type="Gene3D" id="3.40.30.10">
    <property type="entry name" value="Glutaredoxin"/>
    <property type="match status" value="1"/>
</dbReference>
<dbReference type="InterPro" id="IPR051548">
    <property type="entry name" value="Grx-like_ET"/>
</dbReference>
<dbReference type="Pfam" id="PF00462">
    <property type="entry name" value="Glutaredoxin"/>
    <property type="match status" value="1"/>
</dbReference>
<dbReference type="RefSeq" id="WP_072725194.1">
    <property type="nucleotide sequence ID" value="NZ_FQXH01000015.1"/>
</dbReference>
<organism evidence="2 3">
    <name type="scientific">Tepidibacter thalassicus DSM 15285</name>
    <dbReference type="NCBI Taxonomy" id="1123350"/>
    <lineage>
        <taxon>Bacteria</taxon>
        <taxon>Bacillati</taxon>
        <taxon>Bacillota</taxon>
        <taxon>Clostridia</taxon>
        <taxon>Peptostreptococcales</taxon>
        <taxon>Peptostreptococcaceae</taxon>
        <taxon>Tepidibacter</taxon>
    </lineage>
</organism>
<evidence type="ECO:0000313" key="3">
    <source>
        <dbReference type="Proteomes" id="UP000242520"/>
    </source>
</evidence>
<feature type="domain" description="Glutaredoxin" evidence="1">
    <location>
        <begin position="5"/>
        <end position="63"/>
    </location>
</feature>
<dbReference type="Proteomes" id="UP000242520">
    <property type="component" value="Unassembled WGS sequence"/>
</dbReference>
<dbReference type="EMBL" id="FQXH01000015">
    <property type="protein sequence ID" value="SHH29881.1"/>
    <property type="molecule type" value="Genomic_DNA"/>
</dbReference>
<dbReference type="PANTHER" id="PTHR34386:SF1">
    <property type="entry name" value="GLUTAREDOXIN-LIKE PROTEIN NRDH"/>
    <property type="match status" value="1"/>
</dbReference>
<dbReference type="STRING" id="1123350.SAMN02744040_01507"/>
<evidence type="ECO:0000313" key="2">
    <source>
        <dbReference type="EMBL" id="SHH29881.1"/>
    </source>
</evidence>
<dbReference type="InterPro" id="IPR036249">
    <property type="entry name" value="Thioredoxin-like_sf"/>
</dbReference>
<dbReference type="PROSITE" id="PS51354">
    <property type="entry name" value="GLUTAREDOXIN_2"/>
    <property type="match status" value="1"/>
</dbReference>
<dbReference type="SUPFAM" id="SSF52833">
    <property type="entry name" value="Thioredoxin-like"/>
    <property type="match status" value="1"/>
</dbReference>
<dbReference type="InterPro" id="IPR002109">
    <property type="entry name" value="Glutaredoxin"/>
</dbReference>
<dbReference type="CDD" id="cd02976">
    <property type="entry name" value="NrdH"/>
    <property type="match status" value="1"/>
</dbReference>
<gene>
    <name evidence="2" type="ORF">SAMN02744040_01507</name>
</gene>
<evidence type="ECO:0000259" key="1">
    <source>
        <dbReference type="Pfam" id="PF00462"/>
    </source>
</evidence>
<dbReference type="OrthoDB" id="9795531at2"/>
<sequence>MDKTVEIYTSNTCGYCHMAKDYLNEKNVKYIEHNISEDVNARKKLMKMGYMSVPVIVIQGEEILGFDKNRIDELLQK</sequence>
<dbReference type="GO" id="GO:0045454">
    <property type="term" value="P:cell redox homeostasis"/>
    <property type="evidence" value="ECO:0007669"/>
    <property type="project" value="TreeGrafter"/>
</dbReference>
<dbReference type="AlphaFoldDB" id="A0A1M5RUP9"/>
<accession>A0A1M5RUP9</accession>
<keyword evidence="3" id="KW-1185">Reference proteome</keyword>
<proteinExistence type="predicted"/>
<protein>
    <submittedName>
        <fullName evidence="2">Glutaredoxin-like protein, YruB-family</fullName>
    </submittedName>
</protein>
<reference evidence="3" key="1">
    <citation type="submission" date="2016-11" db="EMBL/GenBank/DDBJ databases">
        <authorList>
            <person name="Varghese N."/>
            <person name="Submissions S."/>
        </authorList>
    </citation>
    <scope>NUCLEOTIDE SEQUENCE [LARGE SCALE GENOMIC DNA]</scope>
    <source>
        <strain evidence="3">DSM 15285</strain>
    </source>
</reference>
<dbReference type="PANTHER" id="PTHR34386">
    <property type="entry name" value="GLUTAREDOXIN"/>
    <property type="match status" value="1"/>
</dbReference>
<name>A0A1M5RUP9_9FIRM</name>
<dbReference type="GO" id="GO:0009055">
    <property type="term" value="F:electron transfer activity"/>
    <property type="evidence" value="ECO:0007669"/>
    <property type="project" value="TreeGrafter"/>
</dbReference>